<dbReference type="EMBL" id="WUBS01000014">
    <property type="protein sequence ID" value="NDL64842.1"/>
    <property type="molecule type" value="Genomic_DNA"/>
</dbReference>
<reference evidence="1 2" key="2">
    <citation type="submission" date="2020-02" db="EMBL/GenBank/DDBJ databases">
        <title>The new genus of Enterobacteriales.</title>
        <authorList>
            <person name="Kim I.S."/>
        </authorList>
    </citation>
    <scope>NUCLEOTIDE SEQUENCE [LARGE SCALE GENOMIC DNA]</scope>
    <source>
        <strain evidence="1 2">SAP-6</strain>
    </source>
</reference>
<organism evidence="1 2">
    <name type="scientific">Acerihabitans arboris</name>
    <dbReference type="NCBI Taxonomy" id="2691583"/>
    <lineage>
        <taxon>Bacteria</taxon>
        <taxon>Pseudomonadati</taxon>
        <taxon>Pseudomonadota</taxon>
        <taxon>Gammaproteobacteria</taxon>
        <taxon>Enterobacterales</taxon>
        <taxon>Pectobacteriaceae</taxon>
        <taxon>Acerihabitans</taxon>
    </lineage>
</organism>
<sequence>MGQINCAVSTVTPWTYGAAQVADSGRYLSPPNAMAYLAKKLAQTGGTQQTVIFLLTGTQLNEFTQSISDLAAVFPHPDFTKLARRAAAQAKLDSEKMLLPGAQSQALSSAAPLAVSTARQAVSAQRIKQAVTAAAGGISLSDLGTALSQLQSTAAAASQAAADSLADLAGRRVDLWVFSDKGALSNVANAIQTGVPNPAAIYTMATLFVGELDPLLEMLT</sequence>
<keyword evidence="2" id="KW-1185">Reference proteome</keyword>
<evidence type="ECO:0000313" key="1">
    <source>
        <dbReference type="EMBL" id="NDL64842.1"/>
    </source>
</evidence>
<dbReference type="RefSeq" id="WP_162367546.1">
    <property type="nucleotide sequence ID" value="NZ_WUBS01000014.1"/>
</dbReference>
<proteinExistence type="predicted"/>
<comment type="caution">
    <text evidence="1">The sequence shown here is derived from an EMBL/GenBank/DDBJ whole genome shotgun (WGS) entry which is preliminary data.</text>
</comment>
<gene>
    <name evidence="1" type="ORF">GRH90_19070</name>
</gene>
<reference evidence="1 2" key="1">
    <citation type="submission" date="2019-12" db="EMBL/GenBank/DDBJ databases">
        <authorList>
            <person name="Lee S.D."/>
        </authorList>
    </citation>
    <scope>NUCLEOTIDE SEQUENCE [LARGE SCALE GENOMIC DNA]</scope>
    <source>
        <strain evidence="1 2">SAP-6</strain>
    </source>
</reference>
<name>A0A845SN76_9GAMM</name>
<dbReference type="Proteomes" id="UP000461443">
    <property type="component" value="Unassembled WGS sequence"/>
</dbReference>
<accession>A0A845SN76</accession>
<dbReference type="AlphaFoldDB" id="A0A845SN76"/>
<evidence type="ECO:0000313" key="2">
    <source>
        <dbReference type="Proteomes" id="UP000461443"/>
    </source>
</evidence>
<protein>
    <submittedName>
        <fullName evidence="1">Uncharacterized protein</fullName>
    </submittedName>
</protein>